<reference evidence="3" key="1">
    <citation type="journal article" date="2011" name="PLoS ONE">
        <title>The genome of Akkermansia muciniphila, a dedicated intestinal mucin degrader, and its use in exploring intestinal metagenomes.</title>
        <authorList>
            <person name="van Passel M.W."/>
            <person name="Kant R."/>
            <person name="Zoetendal E.G."/>
            <person name="Plugge C.M."/>
            <person name="Derrien M."/>
            <person name="Malfatti S.A."/>
            <person name="Chain P.S."/>
            <person name="Woyke T."/>
            <person name="Palva A."/>
            <person name="de Vos W.M."/>
            <person name="Smidt H."/>
        </authorList>
    </citation>
    <scope>NUCLEOTIDE SEQUENCE [LARGE SCALE GENOMIC DNA]</scope>
    <source>
        <strain evidence="3">ATCC BAA-835 / DSM 22959 / JCM 33894 / BCRC 81048 / CCUG 64013 / CIP 107961 / Muc</strain>
    </source>
</reference>
<feature type="transmembrane region" description="Helical" evidence="1">
    <location>
        <begin position="36"/>
        <end position="56"/>
    </location>
</feature>
<feature type="transmembrane region" description="Helical" evidence="1">
    <location>
        <begin position="347"/>
        <end position="367"/>
    </location>
</feature>
<dbReference type="AlphaFoldDB" id="B2UPK3"/>
<evidence type="ECO:0008006" key="4">
    <source>
        <dbReference type="Google" id="ProtNLM"/>
    </source>
</evidence>
<feature type="transmembrane region" description="Helical" evidence="1">
    <location>
        <begin position="234"/>
        <end position="256"/>
    </location>
</feature>
<feature type="transmembrane region" description="Helical" evidence="1">
    <location>
        <begin position="297"/>
        <end position="317"/>
    </location>
</feature>
<evidence type="ECO:0000256" key="1">
    <source>
        <dbReference type="SAM" id="Phobius"/>
    </source>
</evidence>
<keyword evidence="1" id="KW-1133">Transmembrane helix</keyword>
<gene>
    <name evidence="2" type="ordered locus">Amuc_0643</name>
</gene>
<dbReference type="PaxDb" id="349741-Amuc_0643"/>
<dbReference type="HOGENOM" id="CLU_030254_0_0_0"/>
<feature type="transmembrane region" description="Helical" evidence="1">
    <location>
        <begin position="379"/>
        <end position="397"/>
    </location>
</feature>
<dbReference type="Proteomes" id="UP000001031">
    <property type="component" value="Chromosome"/>
</dbReference>
<dbReference type="eggNOG" id="COG1807">
    <property type="taxonomic scope" value="Bacteria"/>
</dbReference>
<keyword evidence="1" id="KW-0472">Membrane</keyword>
<keyword evidence="1" id="KW-0812">Transmembrane</keyword>
<evidence type="ECO:0000313" key="3">
    <source>
        <dbReference type="Proteomes" id="UP000001031"/>
    </source>
</evidence>
<name>B2UPK3_AKKM8</name>
<keyword evidence="3" id="KW-1185">Reference proteome</keyword>
<dbReference type="KEGG" id="amu:Amuc_0643"/>
<evidence type="ECO:0000313" key="2">
    <source>
        <dbReference type="EMBL" id="ACD04480.1"/>
    </source>
</evidence>
<dbReference type="STRING" id="349741.Amuc_0643"/>
<sequence>MRWSDDFSLPENGGHLEKSYGFQIRTHIKMFRCNRVNGCCIAWWSIFSFLICYYSSYVSPYYEIPVSCDPIIYHLMGRGMMEGLMPYRDLFDQKGPFIFLIYGFSYALCGSYWLVFVLEVFAVTASMIFCYKAALLFVSGKKAFIVSLLILYSMCSFHYYAGGGHPSEFILPFQFAAIYGVCRLYRDPDRFVRTGVVFGAGIGMALLLKFNLAAFWFVPFLYVLYRARMTGKAWIFTGSVGGTLLLMLTPCLWYFYSRGALLDLYEGYIVFNAGYGADAVSFKEMCRNYSQWVKRDIMYPSMLMYIVGGAGVILSRMPAREKIYYTAAFLITCMGVQGNGKTHFNHYAQTLIPFAAVGYLVVARMIHVEEVVSRKWRRWLFPLVVAGVMACTFLNCVDFSCRSRAREWMSAFALPDTSDEPEGENACAVLGRHAVWFYCVNGLVPPIRTFTICASDKQGAERERMRQYQEIRRGKIDYVVIAGEYFKPDNTESPSLRAMRDLLSTEYCRERSFFREVTNLDIYRRVKRD</sequence>
<accession>B2UPK3</accession>
<feature type="transmembrane region" description="Helical" evidence="1">
    <location>
        <begin position="197"/>
        <end position="222"/>
    </location>
</feature>
<proteinExistence type="predicted"/>
<feature type="transmembrane region" description="Helical" evidence="1">
    <location>
        <begin position="167"/>
        <end position="185"/>
    </location>
</feature>
<protein>
    <recommendedName>
        <fullName evidence="4">Glycosyltransferase RgtA/B/C/D-like domain-containing protein</fullName>
    </recommendedName>
</protein>
<dbReference type="EMBL" id="CP001071">
    <property type="protein sequence ID" value="ACD04480.1"/>
    <property type="molecule type" value="Genomic_DNA"/>
</dbReference>
<organism evidence="2 3">
    <name type="scientific">Akkermansia muciniphila (strain ATCC BAA-835 / DSM 22959 / JCM 33894 / BCRC 81048 / CCUG 64013 / CIP 107961 / Muc)</name>
    <dbReference type="NCBI Taxonomy" id="349741"/>
    <lineage>
        <taxon>Bacteria</taxon>
        <taxon>Pseudomonadati</taxon>
        <taxon>Verrucomicrobiota</taxon>
        <taxon>Verrucomicrobiia</taxon>
        <taxon>Verrucomicrobiales</taxon>
        <taxon>Akkermansiaceae</taxon>
        <taxon>Akkermansia</taxon>
    </lineage>
</organism>